<dbReference type="InterPro" id="IPR003660">
    <property type="entry name" value="HAMP_dom"/>
</dbReference>
<dbReference type="Pfam" id="PF00015">
    <property type="entry name" value="MCPsignal"/>
    <property type="match status" value="1"/>
</dbReference>
<dbReference type="PROSITE" id="PS50885">
    <property type="entry name" value="HAMP"/>
    <property type="match status" value="1"/>
</dbReference>
<dbReference type="SUPFAM" id="SSF103190">
    <property type="entry name" value="Sensory domain-like"/>
    <property type="match status" value="1"/>
</dbReference>
<dbReference type="CDD" id="cd06225">
    <property type="entry name" value="HAMP"/>
    <property type="match status" value="1"/>
</dbReference>
<reference evidence="9" key="1">
    <citation type="journal article" date="2019" name="Int. J. Syst. Evol. Microbiol.">
        <title>The Global Catalogue of Microorganisms (GCM) 10K type strain sequencing project: providing services to taxonomists for standard genome sequencing and annotation.</title>
        <authorList>
            <consortium name="The Broad Institute Genomics Platform"/>
            <consortium name="The Broad Institute Genome Sequencing Center for Infectious Disease"/>
            <person name="Wu L."/>
            <person name="Ma J."/>
        </authorList>
    </citation>
    <scope>NUCLEOTIDE SEQUENCE [LARGE SCALE GENOMIC DNA]</scope>
    <source>
        <strain evidence="9">KCTC 52237</strain>
    </source>
</reference>
<feature type="domain" description="HAMP" evidence="7">
    <location>
        <begin position="309"/>
        <end position="361"/>
    </location>
</feature>
<dbReference type="EMBL" id="JBHRTF010000006">
    <property type="protein sequence ID" value="MFC3116660.1"/>
    <property type="molecule type" value="Genomic_DNA"/>
</dbReference>
<feature type="domain" description="Methyl-accepting transducer" evidence="6">
    <location>
        <begin position="342"/>
        <end position="464"/>
    </location>
</feature>
<evidence type="ECO:0000259" key="6">
    <source>
        <dbReference type="PROSITE" id="PS50111"/>
    </source>
</evidence>
<accession>A0ABV7FJA2</accession>
<keyword evidence="5" id="KW-0472">Membrane</keyword>
<evidence type="ECO:0000256" key="1">
    <source>
        <dbReference type="ARBA" id="ARBA00004370"/>
    </source>
</evidence>
<dbReference type="PANTHER" id="PTHR32089">
    <property type="entry name" value="METHYL-ACCEPTING CHEMOTAXIS PROTEIN MCPB"/>
    <property type="match status" value="1"/>
</dbReference>
<evidence type="ECO:0000256" key="5">
    <source>
        <dbReference type="SAM" id="Phobius"/>
    </source>
</evidence>
<evidence type="ECO:0000256" key="2">
    <source>
        <dbReference type="ARBA" id="ARBA00023224"/>
    </source>
</evidence>
<feature type="transmembrane region" description="Helical" evidence="5">
    <location>
        <begin position="284"/>
        <end position="307"/>
    </location>
</feature>
<evidence type="ECO:0000313" key="8">
    <source>
        <dbReference type="EMBL" id="MFC3116660.1"/>
    </source>
</evidence>
<evidence type="ECO:0000313" key="9">
    <source>
        <dbReference type="Proteomes" id="UP001595555"/>
    </source>
</evidence>
<evidence type="ECO:0000256" key="3">
    <source>
        <dbReference type="ARBA" id="ARBA00029447"/>
    </source>
</evidence>
<dbReference type="SMART" id="SM00283">
    <property type="entry name" value="MA"/>
    <property type="match status" value="1"/>
</dbReference>
<evidence type="ECO:0000256" key="4">
    <source>
        <dbReference type="PROSITE-ProRule" id="PRU00284"/>
    </source>
</evidence>
<keyword evidence="9" id="KW-1185">Reference proteome</keyword>
<keyword evidence="2 4" id="KW-0807">Transducer</keyword>
<proteinExistence type="inferred from homology"/>
<comment type="subcellular location">
    <subcellularLocation>
        <location evidence="1">Membrane</location>
    </subcellularLocation>
</comment>
<dbReference type="InterPro" id="IPR033462">
    <property type="entry name" value="Cache_3-Cache_2"/>
</dbReference>
<dbReference type="PANTHER" id="PTHR32089:SF120">
    <property type="entry name" value="METHYL-ACCEPTING CHEMOTAXIS PROTEIN TLPQ"/>
    <property type="match status" value="1"/>
</dbReference>
<dbReference type="RefSeq" id="WP_378120180.1">
    <property type="nucleotide sequence ID" value="NZ_JBHRTF010000006.1"/>
</dbReference>
<name>A0ABV7FJA2_9GAMM</name>
<evidence type="ECO:0000259" key="7">
    <source>
        <dbReference type="PROSITE" id="PS50885"/>
    </source>
</evidence>
<dbReference type="PRINTS" id="PR00260">
    <property type="entry name" value="CHEMTRNSDUCR"/>
</dbReference>
<sequence length="500" mass="54845">MSIAKKFMYSLGAILLLAVLVAVMLVYRHQSELVQDRALLESNNISREAIRLLTLTDTMMMERVRSSMRLLREFGAELGEPQVGERIRVNDRETNNLLLGETPVANQFDLVDRVANIMGGTATIFARDGEEFVRVSTNVMTPTGRAIGTILAPQGAAIKKIQQGAAFYGLVDILGSPYLTGYEPMSNRRGETLGIWYVGYKADLSDLFTAIASSRVLEQGFVVIRDNAGAIRVHSDNVSAETAQKILADPGSEWRLQTSRFDAWGYEIITAYSVTEIQSTVRDLSLMLSAFIVVIGLVFLLIVYLLIQKVVVAPLHQTTARLHDIVDGEGDLTLRFNVAREDEIGELAKNAAIEAARAGEQGRGFAVVADEVRSLASRTQASTAEVDTMVKRFQSDSERAMEQMRLADEMMRTNLTGTQSSGESIKAVLRNVSSLSDLNSGISHAVVQQSHVAEDINKSISNINAAGDQNQVRAQETLRASEALSQLSEDIQRQLAAYKV</sequence>
<dbReference type="InterPro" id="IPR004090">
    <property type="entry name" value="Chemotax_Me-accpt_rcpt"/>
</dbReference>
<gene>
    <name evidence="8" type="ORF">ACFODX_13895</name>
</gene>
<dbReference type="SUPFAM" id="SSF58104">
    <property type="entry name" value="Methyl-accepting chemotaxis protein (MCP) signaling domain"/>
    <property type="match status" value="1"/>
</dbReference>
<dbReference type="PROSITE" id="PS50111">
    <property type="entry name" value="CHEMOTAXIS_TRANSDUC_2"/>
    <property type="match status" value="1"/>
</dbReference>
<dbReference type="Pfam" id="PF17201">
    <property type="entry name" value="Cache_3-Cache_2"/>
    <property type="match status" value="1"/>
</dbReference>
<comment type="caution">
    <text evidence="8">The sequence shown here is derived from an EMBL/GenBank/DDBJ whole genome shotgun (WGS) entry which is preliminary data.</text>
</comment>
<keyword evidence="5" id="KW-0812">Transmembrane</keyword>
<organism evidence="8 9">
    <name type="scientific">Cellvibrio fontiphilus</name>
    <dbReference type="NCBI Taxonomy" id="1815559"/>
    <lineage>
        <taxon>Bacteria</taxon>
        <taxon>Pseudomonadati</taxon>
        <taxon>Pseudomonadota</taxon>
        <taxon>Gammaproteobacteria</taxon>
        <taxon>Cellvibrionales</taxon>
        <taxon>Cellvibrionaceae</taxon>
        <taxon>Cellvibrio</taxon>
    </lineage>
</organism>
<comment type="similarity">
    <text evidence="3">Belongs to the methyl-accepting chemotaxis (MCP) protein family.</text>
</comment>
<dbReference type="Proteomes" id="UP001595555">
    <property type="component" value="Unassembled WGS sequence"/>
</dbReference>
<protein>
    <submittedName>
        <fullName evidence="8">Cache 3/Cache 2 fusion domain-containing protein</fullName>
    </submittedName>
</protein>
<keyword evidence="5" id="KW-1133">Transmembrane helix</keyword>
<dbReference type="InterPro" id="IPR029151">
    <property type="entry name" value="Sensor-like_sf"/>
</dbReference>
<dbReference type="InterPro" id="IPR004089">
    <property type="entry name" value="MCPsignal_dom"/>
</dbReference>
<dbReference type="Gene3D" id="1.10.287.950">
    <property type="entry name" value="Methyl-accepting chemotaxis protein"/>
    <property type="match status" value="1"/>
</dbReference>